<feature type="domain" description="GHMP kinase N-terminal" evidence="3">
    <location>
        <begin position="59"/>
        <end position="123"/>
    </location>
</feature>
<dbReference type="OrthoDB" id="85156at2157"/>
<comment type="similarity">
    <text evidence="2">Belongs to the beta-RFA-P synthase family.</text>
</comment>
<evidence type="ECO:0000313" key="5">
    <source>
        <dbReference type="EMBL" id="ELZ32781.1"/>
    </source>
</evidence>
<dbReference type="GO" id="GO:0043793">
    <property type="term" value="F:beta-ribofuranosylaminobenzene 5'-phosphate synthase activity"/>
    <property type="evidence" value="ECO:0007669"/>
    <property type="project" value="UniProtKB-EC"/>
</dbReference>
<gene>
    <name evidence="5" type="ORF">C474_05895</name>
</gene>
<dbReference type="SUPFAM" id="SSF54211">
    <property type="entry name" value="Ribosomal protein S5 domain 2-like"/>
    <property type="match status" value="1"/>
</dbReference>
<reference evidence="5 6" key="1">
    <citation type="journal article" date="2014" name="PLoS Genet.">
        <title>Phylogenetically driven sequencing of extremely halophilic archaea reveals strategies for static and dynamic osmo-response.</title>
        <authorList>
            <person name="Becker E.A."/>
            <person name="Seitzer P.M."/>
            <person name="Tritt A."/>
            <person name="Larsen D."/>
            <person name="Krusor M."/>
            <person name="Yao A.I."/>
            <person name="Wu D."/>
            <person name="Madern D."/>
            <person name="Eisen J.A."/>
            <person name="Darling A.E."/>
            <person name="Facciotti M.T."/>
        </authorList>
    </citation>
    <scope>NUCLEOTIDE SEQUENCE [LARGE SCALE GENOMIC DNA]</scope>
    <source>
        <strain evidence="5 6">JCM 14848</strain>
    </source>
</reference>
<sequence>MSRVRVSTGARLHFGFLNLSLAHQRLYGGLGVGLDEPRTVVAAEPADGVDCADPEARRYAERAVDLLGVPGAAVAVESSLPRHVGLGSGTQFALAVYAAVARAHDRDPSVRSAAPRLGRGGRSGIGVGTFERGGVLVDAGHPTARFTTDRPADGEWTVPAVAVRHAVPDEWRFLLVVPDADPGRSGEEEDEGMRAVVERADPDVADRISGVLSRRFLPAVADGSAARFGEAVSEIGRLNGAWYADEQGGVYRPPVGELVAALEDTPACYGAGQSSWGPAVYAVTDAAHADEAREAGAAALDSAGVGGDVRVVGGRNVGADVSERAETSQRNG</sequence>
<dbReference type="NCBIfam" id="TIGR00144">
    <property type="entry name" value="beta_RFAP_syn"/>
    <property type="match status" value="1"/>
</dbReference>
<comment type="function">
    <text evidence="2">Catalyzes the condensation of 4-aminobenzoate (pABA) with 5-phospho-alpha-D-ribose 1-diphosphate (PRPP) to produce beta-ribofuranosylaminobenzene 5'-phosphate (beta-RFA-P).</text>
</comment>
<evidence type="ECO:0000259" key="4">
    <source>
        <dbReference type="Pfam" id="PF08544"/>
    </source>
</evidence>
<dbReference type="AlphaFoldDB" id="M0DBE2"/>
<proteinExistence type="inferred from homology"/>
<dbReference type="InParanoid" id="M0DBE2"/>
<dbReference type="Pfam" id="PF00288">
    <property type="entry name" value="GHMP_kinases_N"/>
    <property type="match status" value="1"/>
</dbReference>
<evidence type="ECO:0000256" key="1">
    <source>
        <dbReference type="ARBA" id="ARBA00022679"/>
    </source>
</evidence>
<keyword evidence="2" id="KW-0328">Glycosyltransferase</keyword>
<dbReference type="InterPro" id="IPR004422">
    <property type="entry name" value="RFAP_synthase"/>
</dbReference>
<protein>
    <recommendedName>
        <fullName evidence="2">Beta-ribofuranosylaminobenzene 5'-phosphate synthase</fullName>
        <shortName evidence="2">Beta-RFA-P synthase</shortName>
        <ecNumber evidence="2">2.4.2.54</ecNumber>
    </recommendedName>
</protein>
<dbReference type="PANTHER" id="PTHR20861:SF6">
    <property type="entry name" value="BETA-RIBOFURANOSYLPHENOL 5'-PHOSPHATE SYNTHASE"/>
    <property type="match status" value="1"/>
</dbReference>
<dbReference type="RefSeq" id="WP_008384869.1">
    <property type="nucleotide sequence ID" value="NZ_AOIV01000010.1"/>
</dbReference>
<dbReference type="InterPro" id="IPR020568">
    <property type="entry name" value="Ribosomal_Su5_D2-typ_SF"/>
</dbReference>
<dbReference type="eggNOG" id="arCOG01026">
    <property type="taxonomic scope" value="Archaea"/>
</dbReference>
<dbReference type="InterPro" id="IPR013750">
    <property type="entry name" value="GHMP_kinase_C_dom"/>
</dbReference>
<evidence type="ECO:0000259" key="3">
    <source>
        <dbReference type="Pfam" id="PF00288"/>
    </source>
</evidence>
<dbReference type="GO" id="GO:0005524">
    <property type="term" value="F:ATP binding"/>
    <property type="evidence" value="ECO:0007669"/>
    <property type="project" value="UniProtKB-UniRule"/>
</dbReference>
<dbReference type="EMBL" id="AOIV01000010">
    <property type="protein sequence ID" value="ELZ32781.1"/>
    <property type="molecule type" value="Genomic_DNA"/>
</dbReference>
<comment type="subunit">
    <text evidence="2">Homodimer.</text>
</comment>
<dbReference type="PANTHER" id="PTHR20861">
    <property type="entry name" value="HOMOSERINE/4-DIPHOSPHOCYTIDYL-2-C-METHYL-D-ERYTHRITOL KINASE"/>
    <property type="match status" value="1"/>
</dbReference>
<evidence type="ECO:0000313" key="6">
    <source>
        <dbReference type="Proteomes" id="UP000011513"/>
    </source>
</evidence>
<dbReference type="InterPro" id="IPR006204">
    <property type="entry name" value="GHMP_kinase_N_dom"/>
</dbReference>
<organism evidence="5 6">
    <name type="scientific">Halogeometricum pallidum JCM 14848</name>
    <dbReference type="NCBI Taxonomy" id="1227487"/>
    <lineage>
        <taxon>Archaea</taxon>
        <taxon>Methanobacteriati</taxon>
        <taxon>Methanobacteriota</taxon>
        <taxon>Stenosarchaea group</taxon>
        <taxon>Halobacteria</taxon>
        <taxon>Halobacteriales</taxon>
        <taxon>Haloferacaceae</taxon>
        <taxon>Halogeometricum</taxon>
    </lineage>
</organism>
<dbReference type="UniPathway" id="UPA00065"/>
<evidence type="ECO:0000256" key="2">
    <source>
        <dbReference type="PIRNR" id="PIRNR004884"/>
    </source>
</evidence>
<comment type="pathway">
    <text evidence="2">Cofactor biosynthesis; 5,6,7,8-tetrahydromethanopterin biosynthesis.</text>
</comment>
<comment type="caution">
    <text evidence="5">The sequence shown here is derived from an EMBL/GenBank/DDBJ whole genome shotgun (WGS) entry which is preliminary data.</text>
</comment>
<keyword evidence="1 2" id="KW-0808">Transferase</keyword>
<dbReference type="PATRIC" id="fig|1227487.5.peg.1203"/>
<keyword evidence="6" id="KW-1185">Reference proteome</keyword>
<dbReference type="PIRSF" id="PIRSF004884">
    <property type="entry name" value="Sugar_kin_arch"/>
    <property type="match status" value="1"/>
</dbReference>
<feature type="domain" description="GHMP kinase C-terminal" evidence="4">
    <location>
        <begin position="217"/>
        <end position="298"/>
    </location>
</feature>
<name>M0DBE2_HALPD</name>
<accession>M0DBE2</accession>
<dbReference type="Proteomes" id="UP000011513">
    <property type="component" value="Unassembled WGS sequence"/>
</dbReference>
<dbReference type="FunCoup" id="M0DBE2">
    <property type="interactions" value="2"/>
</dbReference>
<dbReference type="Pfam" id="PF08544">
    <property type="entry name" value="GHMP_kinases_C"/>
    <property type="match status" value="1"/>
</dbReference>
<comment type="catalytic activity">
    <reaction evidence="2">
        <text>5-phospho-alpha-D-ribose 1-diphosphate + 4-hydroxybenzoate + H(+) = 4-(beta-D-ribofuranosyl)phenol 5'-phosphate + CO2 + diphosphate</text>
        <dbReference type="Rhea" id="RHEA:48556"/>
        <dbReference type="ChEBI" id="CHEBI:15378"/>
        <dbReference type="ChEBI" id="CHEBI:16526"/>
        <dbReference type="ChEBI" id="CHEBI:17879"/>
        <dbReference type="ChEBI" id="CHEBI:33019"/>
        <dbReference type="ChEBI" id="CHEBI:58017"/>
        <dbReference type="ChEBI" id="CHEBI:82767"/>
        <dbReference type="EC" id="2.4.2.54"/>
    </reaction>
</comment>
<dbReference type="EC" id="2.4.2.54" evidence="2"/>